<reference evidence="7 8" key="1">
    <citation type="journal article" date="2021" name="Commun. Biol.">
        <title>The genome of Shorea leprosula (Dipterocarpaceae) highlights the ecological relevance of drought in aseasonal tropical rainforests.</title>
        <authorList>
            <person name="Ng K.K.S."/>
            <person name="Kobayashi M.J."/>
            <person name="Fawcett J.A."/>
            <person name="Hatakeyama M."/>
            <person name="Paape T."/>
            <person name="Ng C.H."/>
            <person name="Ang C.C."/>
            <person name="Tnah L.H."/>
            <person name="Lee C.T."/>
            <person name="Nishiyama T."/>
            <person name="Sese J."/>
            <person name="O'Brien M.J."/>
            <person name="Copetti D."/>
            <person name="Mohd Noor M.I."/>
            <person name="Ong R.C."/>
            <person name="Putra M."/>
            <person name="Sireger I.Z."/>
            <person name="Indrioko S."/>
            <person name="Kosugi Y."/>
            <person name="Izuno A."/>
            <person name="Isagi Y."/>
            <person name="Lee S.L."/>
            <person name="Shimizu K.K."/>
        </authorList>
    </citation>
    <scope>NUCLEOTIDE SEQUENCE [LARGE SCALE GENOMIC DNA]</scope>
    <source>
        <strain evidence="7">214</strain>
    </source>
</reference>
<comment type="similarity">
    <text evidence="1 4">Belongs to the glycosyl hydrolase 5 (cellulase A) family.</text>
</comment>
<keyword evidence="3 4" id="KW-0326">Glycosidase</keyword>
<comment type="caution">
    <text evidence="7">The sequence shown here is derived from an EMBL/GenBank/DDBJ whole genome shotgun (WGS) entry which is preliminary data.</text>
</comment>
<keyword evidence="8" id="KW-1185">Reference proteome</keyword>
<accession>A0AAV5KEQ0</accession>
<dbReference type="PANTHER" id="PTHR31263">
    <property type="entry name" value="CELLULASE FAMILY PROTEIN (AFU_ORTHOLOGUE AFUA_5G14560)"/>
    <property type="match status" value="1"/>
</dbReference>
<dbReference type="InterPro" id="IPR001547">
    <property type="entry name" value="Glyco_hydro_5"/>
</dbReference>
<keyword evidence="5" id="KW-0732">Signal</keyword>
<feature type="signal peptide" evidence="5">
    <location>
        <begin position="1"/>
        <end position="21"/>
    </location>
</feature>
<evidence type="ECO:0000256" key="3">
    <source>
        <dbReference type="ARBA" id="ARBA00023295"/>
    </source>
</evidence>
<name>A0AAV5KEQ0_9ROSI</name>
<dbReference type="AlphaFoldDB" id="A0AAV5KEQ0"/>
<evidence type="ECO:0000256" key="1">
    <source>
        <dbReference type="ARBA" id="ARBA00005641"/>
    </source>
</evidence>
<dbReference type="GO" id="GO:0000272">
    <property type="term" value="P:polysaccharide catabolic process"/>
    <property type="evidence" value="ECO:0007669"/>
    <property type="project" value="InterPro"/>
</dbReference>
<evidence type="ECO:0000259" key="6">
    <source>
        <dbReference type="Pfam" id="PF00150"/>
    </source>
</evidence>
<feature type="domain" description="Glycoside hydrolase family 5" evidence="6">
    <location>
        <begin position="71"/>
        <end position="343"/>
    </location>
</feature>
<protein>
    <recommendedName>
        <fullName evidence="6">Glycoside hydrolase family 5 domain-containing protein</fullName>
    </recommendedName>
</protein>
<evidence type="ECO:0000313" key="8">
    <source>
        <dbReference type="Proteomes" id="UP001054252"/>
    </source>
</evidence>
<dbReference type="Pfam" id="PF00150">
    <property type="entry name" value="Cellulase"/>
    <property type="match status" value="1"/>
</dbReference>
<evidence type="ECO:0000256" key="2">
    <source>
        <dbReference type="ARBA" id="ARBA00022801"/>
    </source>
</evidence>
<dbReference type="Gene3D" id="3.20.20.80">
    <property type="entry name" value="Glycosidases"/>
    <property type="match status" value="1"/>
</dbReference>
<sequence length="520" mass="58046">MLLPLLLLLPLLTHHAKLVSGVSLSTNARWIVDSQTGKRVKLACVNWVSHLEPVVAEGLSKQPVDVISMKIRSMGFNCVRFTWPLLLATNDSLASTTVRQSFQRLGLMDALSGIQANNPSIIDLTLIKAFEAVVSNLGDNNIMVILDNHVTKPEWCCNNDDGNGFFGDQFFNPDLWIEGLTRMATRFKDFPNVIGMSLRNELRGPRQNPNDWYNYMQNGAEAVHSANPKVLVILSGLSFDTDLGFLKNKPVSLSFTGKLVFEMHRYSFTDTAIWSGNGVNEACGRVLNLVMESAGFLLEKGYPLFMSEFGVDMRGNNTNDDRYLNCLVGLAAELDLDFAYWTLVGDYYTRSEEFYGILDGDWREPRNPGFLQKISSLQYAFQGPGEDEYPKQHKVLFHPATGLCVHRSQPLQLGPCSQALPCVALNDKTLILRRHCLVVDDFGKRIKFGAIGRKECAKWDMISDSKMHLSAKLSDGTPVCLDVDSSTSTIVTNSCKCLGNDKNCDPSSQWFKVIDSTRRT</sequence>
<keyword evidence="2 4" id="KW-0378">Hydrolase</keyword>
<dbReference type="InterPro" id="IPR017853">
    <property type="entry name" value="GH"/>
</dbReference>
<evidence type="ECO:0000256" key="4">
    <source>
        <dbReference type="RuleBase" id="RU361153"/>
    </source>
</evidence>
<organism evidence="7 8">
    <name type="scientific">Rubroshorea leprosula</name>
    <dbReference type="NCBI Taxonomy" id="152421"/>
    <lineage>
        <taxon>Eukaryota</taxon>
        <taxon>Viridiplantae</taxon>
        <taxon>Streptophyta</taxon>
        <taxon>Embryophyta</taxon>
        <taxon>Tracheophyta</taxon>
        <taxon>Spermatophyta</taxon>
        <taxon>Magnoliopsida</taxon>
        <taxon>eudicotyledons</taxon>
        <taxon>Gunneridae</taxon>
        <taxon>Pentapetalae</taxon>
        <taxon>rosids</taxon>
        <taxon>malvids</taxon>
        <taxon>Malvales</taxon>
        <taxon>Dipterocarpaceae</taxon>
        <taxon>Rubroshorea</taxon>
    </lineage>
</organism>
<evidence type="ECO:0000256" key="5">
    <source>
        <dbReference type="SAM" id="SignalP"/>
    </source>
</evidence>
<dbReference type="GO" id="GO:0004553">
    <property type="term" value="F:hydrolase activity, hydrolyzing O-glycosyl compounds"/>
    <property type="evidence" value="ECO:0007669"/>
    <property type="project" value="InterPro"/>
</dbReference>
<gene>
    <name evidence="7" type="ORF">SLEP1_g32823</name>
</gene>
<dbReference type="Proteomes" id="UP001054252">
    <property type="component" value="Unassembled WGS sequence"/>
</dbReference>
<dbReference type="EMBL" id="BPVZ01000061">
    <property type="protein sequence ID" value="GKV23038.1"/>
    <property type="molecule type" value="Genomic_DNA"/>
</dbReference>
<evidence type="ECO:0000313" key="7">
    <source>
        <dbReference type="EMBL" id="GKV23038.1"/>
    </source>
</evidence>
<dbReference type="SUPFAM" id="SSF51445">
    <property type="entry name" value="(Trans)glycosidases"/>
    <property type="match status" value="1"/>
</dbReference>
<feature type="chain" id="PRO_5044000140" description="Glycoside hydrolase family 5 domain-containing protein" evidence="5">
    <location>
        <begin position="22"/>
        <end position="520"/>
    </location>
</feature>
<dbReference type="PANTHER" id="PTHR31263:SF44">
    <property type="entry name" value="OS04G0481200 PROTEIN"/>
    <property type="match status" value="1"/>
</dbReference>
<proteinExistence type="inferred from homology"/>